<proteinExistence type="predicted"/>
<organism evidence="2 3">
    <name type="scientific">Gymnopus androsaceus JB14</name>
    <dbReference type="NCBI Taxonomy" id="1447944"/>
    <lineage>
        <taxon>Eukaryota</taxon>
        <taxon>Fungi</taxon>
        <taxon>Dikarya</taxon>
        <taxon>Basidiomycota</taxon>
        <taxon>Agaricomycotina</taxon>
        <taxon>Agaricomycetes</taxon>
        <taxon>Agaricomycetidae</taxon>
        <taxon>Agaricales</taxon>
        <taxon>Marasmiineae</taxon>
        <taxon>Omphalotaceae</taxon>
        <taxon>Gymnopus</taxon>
    </lineage>
</organism>
<keyword evidence="3" id="KW-1185">Reference proteome</keyword>
<protein>
    <submittedName>
        <fullName evidence="2">Uncharacterized protein</fullName>
    </submittedName>
</protein>
<evidence type="ECO:0000313" key="3">
    <source>
        <dbReference type="Proteomes" id="UP000799118"/>
    </source>
</evidence>
<accession>A0A6A4H2I2</accession>
<dbReference type="EMBL" id="ML769596">
    <property type="protein sequence ID" value="KAE9392429.1"/>
    <property type="molecule type" value="Genomic_DNA"/>
</dbReference>
<dbReference type="Proteomes" id="UP000799118">
    <property type="component" value="Unassembled WGS sequence"/>
</dbReference>
<evidence type="ECO:0000256" key="1">
    <source>
        <dbReference type="SAM" id="MobiDB-lite"/>
    </source>
</evidence>
<name>A0A6A4H2I2_9AGAR</name>
<sequence length="209" mass="22932">MQTLKDSRRSKGPRRPHLPNNLLDLARASSIPLLENTLLLLHHRPLETILFLLERQPVQSLHPRNSSTHPAESLFWMKTSLDPARAPREMERPAPTPLQAQQAVLDKKDLPIPQSTSPEEGDDSFLLGNTGAGKHVEAGSEANITVPTPPDMVSENDLLRDLEKDDDENDSIPDSGIDTDNAVADNAFGLLEIESNPGSTGPSLLHAWL</sequence>
<gene>
    <name evidence="2" type="ORF">BT96DRAFT_944661</name>
</gene>
<reference evidence="2" key="1">
    <citation type="journal article" date="2019" name="Environ. Microbiol.">
        <title>Fungal ecological strategies reflected in gene transcription - a case study of two litter decomposers.</title>
        <authorList>
            <person name="Barbi F."/>
            <person name="Kohler A."/>
            <person name="Barry K."/>
            <person name="Baskaran P."/>
            <person name="Daum C."/>
            <person name="Fauchery L."/>
            <person name="Ihrmark K."/>
            <person name="Kuo A."/>
            <person name="LaButti K."/>
            <person name="Lipzen A."/>
            <person name="Morin E."/>
            <person name="Grigoriev I.V."/>
            <person name="Henrissat B."/>
            <person name="Lindahl B."/>
            <person name="Martin F."/>
        </authorList>
    </citation>
    <scope>NUCLEOTIDE SEQUENCE</scope>
    <source>
        <strain evidence="2">JB14</strain>
    </source>
</reference>
<dbReference type="AlphaFoldDB" id="A0A6A4H2I2"/>
<evidence type="ECO:0000313" key="2">
    <source>
        <dbReference type="EMBL" id="KAE9392429.1"/>
    </source>
</evidence>
<feature type="region of interest" description="Disordered" evidence="1">
    <location>
        <begin position="1"/>
        <end position="20"/>
    </location>
</feature>